<reference evidence="10" key="1">
    <citation type="submission" date="2020-05" db="EMBL/GenBank/DDBJ databases">
        <authorList>
            <person name="Chiriac C."/>
            <person name="Salcher M."/>
            <person name="Ghai R."/>
            <person name="Kavagutti S V."/>
        </authorList>
    </citation>
    <scope>NUCLEOTIDE SEQUENCE</scope>
</reference>
<evidence type="ECO:0000256" key="4">
    <source>
        <dbReference type="ARBA" id="ARBA00022766"/>
    </source>
</evidence>
<evidence type="ECO:0000313" key="10">
    <source>
        <dbReference type="EMBL" id="CAB5226372.1"/>
    </source>
</evidence>
<dbReference type="PANTHER" id="PTHR35861:SF1">
    <property type="entry name" value="PHAGE TAIL SHEATH PROTEIN"/>
    <property type="match status" value="1"/>
</dbReference>
<dbReference type="InterPro" id="IPR020287">
    <property type="entry name" value="Tail_sheath_C"/>
</dbReference>
<name>A0A6J7X6W8_9CAUD</name>
<dbReference type="PANTHER" id="PTHR35861">
    <property type="match status" value="1"/>
</dbReference>
<dbReference type="Pfam" id="PF17482">
    <property type="entry name" value="Phage_sheath_1C"/>
    <property type="match status" value="1"/>
</dbReference>
<evidence type="ECO:0000259" key="8">
    <source>
        <dbReference type="Pfam" id="PF04984"/>
    </source>
</evidence>
<dbReference type="InterPro" id="IPR052042">
    <property type="entry name" value="Tail_sheath_structural"/>
</dbReference>
<evidence type="ECO:0000256" key="1">
    <source>
        <dbReference type="ARBA" id="ARBA00008005"/>
    </source>
</evidence>
<keyword evidence="5" id="KW-1229">Viral tail sheath protein</keyword>
<protein>
    <submittedName>
        <fullName evidence="10">Tail sheath protein, subtilisin-like domain containing protein</fullName>
    </submittedName>
</protein>
<evidence type="ECO:0000256" key="5">
    <source>
        <dbReference type="ARBA" id="ARBA00023003"/>
    </source>
</evidence>
<dbReference type="Pfam" id="PF04984">
    <property type="entry name" value="Phage_sheath_1"/>
    <property type="match status" value="1"/>
</dbReference>
<dbReference type="Gene3D" id="3.40.50.11780">
    <property type="match status" value="2"/>
</dbReference>
<dbReference type="InterPro" id="IPR035089">
    <property type="entry name" value="Phage_sheath_subtilisin"/>
</dbReference>
<accession>A0A6J7X6W8</accession>
<evidence type="ECO:0000256" key="6">
    <source>
        <dbReference type="ARBA" id="ARBA00023009"/>
    </source>
</evidence>
<sequence>MARTIQSPGVQISEVDLSLRANLGAQTNVLVTGFASKGPSSDPVQVSTLSEFEQIFGTPTNAAERYFYHTTKAVFQSPSNVTVYRLPYGENAGLGYSNQYSALVYPVVVTQLSAGFINSLGSTGYPSITGTGFVTLTSTNLSYPASATGITYNFGTPTHVTLSEEQYLSVLRGDAFTWSQSAGLSATINGPDASPVTSFNTLSSLGNAGLIVLNKSQSSINSRFEGSYIGIIDNSALNPSTSFDNFNGVNSVNNANTFVTPANYINVPSQRLNFALSATSSGISNSVSEVIENVATFDTSTSNYNDTINLGVFKLRQSTFSPDTIQLDYVLQESYNASLDYYRQINDTNGGPAISYYIENTDDASSNITTIVNPYISNKNVGTWLDAQGVPTRRVRFLSTPRIAPTAVDVLSASTLNNIPLPPFIDTYSTRMGATSGAYRALVTAYGSNDKLIALGDYSTVDLSTQKIGNVPQKLINMFNTIENSEIYPLSLTLEGGLGTIYANSFNPATSSYFDDSVPYTGTDINGLTAQDGSGVNTVIAQNYAAVASQFVSFAASRRKDHVFIADPLTNILVENGVKTLDDPTNNFSDNIYWPLRNQFSFINNSYTAIYANAVKVADQASNRQVWVPFSGFAAAAIAGTDANYQPWSAPAGFTRGVVTGITDLAFYPKQKQRDQLYKISLNPVVFFPNEGFVIYGQKTAQKQPSAFDRINVRRLFLTLENQTNTVARAFVFEPNTLFTRTQIKNLLTPIFDNAKNTAGLYDYLLICDERNNTPSVIDDNTLVIDVYIKPVRTAEFILVNFYATRTSQNFSEIVA</sequence>
<keyword evidence="6" id="KW-1171">Viral genome ejection through host cell envelope</keyword>
<feature type="domain" description="Tail sheath protein C-terminal" evidence="9">
    <location>
        <begin position="704"/>
        <end position="805"/>
    </location>
</feature>
<dbReference type="GO" id="GO:0099000">
    <property type="term" value="P:symbiont genome ejection through host cell envelope, contractile tail mechanism"/>
    <property type="evidence" value="ECO:0007669"/>
    <property type="project" value="UniProtKB-KW"/>
</dbReference>
<evidence type="ECO:0000259" key="9">
    <source>
        <dbReference type="Pfam" id="PF17482"/>
    </source>
</evidence>
<evidence type="ECO:0000256" key="7">
    <source>
        <dbReference type="ARBA" id="ARBA00023296"/>
    </source>
</evidence>
<evidence type="ECO:0000256" key="3">
    <source>
        <dbReference type="ARBA" id="ARBA00022732"/>
    </source>
</evidence>
<dbReference type="EMBL" id="LR798360">
    <property type="protein sequence ID" value="CAB5226372.1"/>
    <property type="molecule type" value="Genomic_DNA"/>
</dbReference>
<evidence type="ECO:0000256" key="2">
    <source>
        <dbReference type="ARBA" id="ARBA00022595"/>
    </source>
</evidence>
<dbReference type="GO" id="GO:0098027">
    <property type="term" value="C:virus tail, sheath"/>
    <property type="evidence" value="ECO:0007669"/>
    <property type="project" value="UniProtKB-KW"/>
</dbReference>
<keyword evidence="3" id="KW-1227">Viral tail protein</keyword>
<keyword evidence="4" id="KW-1242">Viral contractile tail ejection system</keyword>
<proteinExistence type="inferred from homology"/>
<gene>
    <name evidence="10" type="ORF">UFOVP760_148</name>
</gene>
<feature type="domain" description="Tail sheath protein subtilisin-like" evidence="8">
    <location>
        <begin position="529"/>
        <end position="701"/>
    </location>
</feature>
<organism evidence="10">
    <name type="scientific">uncultured Caudovirales phage</name>
    <dbReference type="NCBI Taxonomy" id="2100421"/>
    <lineage>
        <taxon>Viruses</taxon>
        <taxon>Duplodnaviria</taxon>
        <taxon>Heunggongvirae</taxon>
        <taxon>Uroviricota</taxon>
        <taxon>Caudoviricetes</taxon>
        <taxon>Peduoviridae</taxon>
        <taxon>Maltschvirus</taxon>
        <taxon>Maltschvirus maltsch</taxon>
    </lineage>
</organism>
<keyword evidence="2" id="KW-1162">Viral penetration into host cytoplasm</keyword>
<keyword evidence="5" id="KW-0946">Virion</keyword>
<keyword evidence="7" id="KW-1160">Virus entry into host cell</keyword>
<comment type="similarity">
    <text evidence="1">Belongs to the myoviridae tail sheath protein family.</text>
</comment>